<dbReference type="Gene3D" id="3.30.70.330">
    <property type="match status" value="1"/>
</dbReference>
<reference evidence="4 5" key="2">
    <citation type="submission" date="2018-11" db="EMBL/GenBank/DDBJ databases">
        <authorList>
            <consortium name="Pathogen Informatics"/>
        </authorList>
    </citation>
    <scope>NUCLEOTIDE SEQUENCE [LARGE SCALE GENOMIC DNA]</scope>
    <source>
        <strain evidence="4 5">NST_G2</strain>
    </source>
</reference>
<dbReference type="InterPro" id="IPR000504">
    <property type="entry name" value="RRM_dom"/>
</dbReference>
<dbReference type="OrthoDB" id="4207594at2759"/>
<dbReference type="Proteomes" id="UP000275846">
    <property type="component" value="Unassembled WGS sequence"/>
</dbReference>
<evidence type="ECO:0000313" key="6">
    <source>
        <dbReference type="WBParaSite" id="SSLN_0000890201-mRNA-1"/>
    </source>
</evidence>
<dbReference type="PANTHER" id="PTHR48024">
    <property type="entry name" value="GEO13361P1-RELATED"/>
    <property type="match status" value="1"/>
</dbReference>
<dbReference type="EMBL" id="UYSU01034726">
    <property type="protein sequence ID" value="VDL94952.1"/>
    <property type="molecule type" value="Genomic_DNA"/>
</dbReference>
<name>A0A183SWG9_SCHSO</name>
<evidence type="ECO:0000256" key="2">
    <source>
        <dbReference type="PROSITE-ProRule" id="PRU00176"/>
    </source>
</evidence>
<accession>A0A183SWG9</accession>
<dbReference type="AlphaFoldDB" id="A0A183SWG9"/>
<organism evidence="6">
    <name type="scientific">Schistocephalus solidus</name>
    <name type="common">Tapeworm</name>
    <dbReference type="NCBI Taxonomy" id="70667"/>
    <lineage>
        <taxon>Eukaryota</taxon>
        <taxon>Metazoa</taxon>
        <taxon>Spiralia</taxon>
        <taxon>Lophotrochozoa</taxon>
        <taxon>Platyhelminthes</taxon>
        <taxon>Cestoda</taxon>
        <taxon>Eucestoda</taxon>
        <taxon>Diphyllobothriidea</taxon>
        <taxon>Diphyllobothriidae</taxon>
        <taxon>Schistocephalus</taxon>
    </lineage>
</organism>
<dbReference type="SUPFAM" id="SSF54928">
    <property type="entry name" value="RNA-binding domain, RBD"/>
    <property type="match status" value="1"/>
</dbReference>
<dbReference type="Pfam" id="PF00076">
    <property type="entry name" value="RRM_1"/>
    <property type="match status" value="1"/>
</dbReference>
<dbReference type="PANTHER" id="PTHR48024:SF56">
    <property type="entry name" value="HETEROGENEOUS NUCLEAR RIBONUCLEOPROTEIN A0"/>
    <property type="match status" value="1"/>
</dbReference>
<dbReference type="CDD" id="cd12384">
    <property type="entry name" value="RRM_RBM24_RBM38_like"/>
    <property type="match status" value="1"/>
</dbReference>
<evidence type="ECO:0000259" key="3">
    <source>
        <dbReference type="PROSITE" id="PS50102"/>
    </source>
</evidence>
<keyword evidence="1 2" id="KW-0694">RNA-binding</keyword>
<evidence type="ECO:0000256" key="1">
    <source>
        <dbReference type="ARBA" id="ARBA00022884"/>
    </source>
</evidence>
<feature type="domain" description="RRM" evidence="3">
    <location>
        <begin position="18"/>
        <end position="99"/>
    </location>
</feature>
<dbReference type="PROSITE" id="PS50102">
    <property type="entry name" value="RRM"/>
    <property type="match status" value="1"/>
</dbReference>
<dbReference type="GO" id="GO:0005829">
    <property type="term" value="C:cytosol"/>
    <property type="evidence" value="ECO:0007669"/>
    <property type="project" value="TreeGrafter"/>
</dbReference>
<evidence type="ECO:0000313" key="4">
    <source>
        <dbReference type="EMBL" id="VDL94952.1"/>
    </source>
</evidence>
<dbReference type="WBParaSite" id="SSLN_0000890201-mRNA-1">
    <property type="protein sequence ID" value="SSLN_0000890201-mRNA-1"/>
    <property type="gene ID" value="SSLN_0000890201"/>
</dbReference>
<dbReference type="InterPro" id="IPR012677">
    <property type="entry name" value="Nucleotide-bd_a/b_plait_sf"/>
</dbReference>
<proteinExistence type="predicted"/>
<dbReference type="GO" id="GO:0003730">
    <property type="term" value="F:mRNA 3'-UTR binding"/>
    <property type="evidence" value="ECO:0007669"/>
    <property type="project" value="TreeGrafter"/>
</dbReference>
<gene>
    <name evidence="4" type="ORF">SSLN_LOCUS8567</name>
</gene>
<reference evidence="6" key="1">
    <citation type="submission" date="2016-06" db="UniProtKB">
        <authorList>
            <consortium name="WormBaseParasite"/>
        </authorList>
    </citation>
    <scope>IDENTIFICATION</scope>
</reference>
<evidence type="ECO:0000313" key="5">
    <source>
        <dbReference type="Proteomes" id="UP000275846"/>
    </source>
</evidence>
<dbReference type="InterPro" id="IPR050886">
    <property type="entry name" value="RNA-binding_reg"/>
</dbReference>
<dbReference type="SMART" id="SM00360">
    <property type="entry name" value="RRM"/>
    <property type="match status" value="1"/>
</dbReference>
<dbReference type="STRING" id="70667.A0A183SWG9"/>
<keyword evidence="5" id="KW-1185">Reference proteome</keyword>
<dbReference type="InterPro" id="IPR035979">
    <property type="entry name" value="RBD_domain_sf"/>
</dbReference>
<dbReference type="GO" id="GO:0005634">
    <property type="term" value="C:nucleus"/>
    <property type="evidence" value="ECO:0007669"/>
    <property type="project" value="TreeGrafter"/>
</dbReference>
<sequence length="122" mass="13444">MPSDCASNNYHSKDTTLTKIFVGGLPYHTTDVSLRNFFEQFGEIEEAVVITDRQTGKSRGYGFVTMTKKGDALQAIRDPNPCIDGRKANVNLAVLGAKPRVVAGSKLQRLLTKYLQNLDVPN</sequence>
<protein>
    <submittedName>
        <fullName evidence="6">RRM domain-containing protein</fullName>
    </submittedName>
</protein>